<dbReference type="GO" id="GO:0004530">
    <property type="term" value="F:deoxyribonuclease I activity"/>
    <property type="evidence" value="ECO:0007669"/>
    <property type="project" value="TreeGrafter"/>
</dbReference>
<dbReference type="PROSITE" id="PS51327">
    <property type="entry name" value="DICER_DSRBF"/>
    <property type="match status" value="1"/>
</dbReference>
<protein>
    <submittedName>
        <fullName evidence="5">Endoribonuclease Dicer-like protein</fullName>
    </submittedName>
</protein>
<proteinExistence type="predicted"/>
<dbReference type="InterPro" id="IPR001650">
    <property type="entry name" value="Helicase_C-like"/>
</dbReference>
<feature type="domain" description="Helicase C-terminal" evidence="3">
    <location>
        <begin position="3"/>
        <end position="171"/>
    </location>
</feature>
<evidence type="ECO:0000313" key="6">
    <source>
        <dbReference type="Proteomes" id="UP000288716"/>
    </source>
</evidence>
<dbReference type="GO" id="GO:0005737">
    <property type="term" value="C:cytoplasm"/>
    <property type="evidence" value="ECO:0007669"/>
    <property type="project" value="TreeGrafter"/>
</dbReference>
<dbReference type="Proteomes" id="UP000288716">
    <property type="component" value="Unassembled WGS sequence"/>
</dbReference>
<dbReference type="STRING" id="299467.A0A443RYL4"/>
<dbReference type="GO" id="GO:0005634">
    <property type="term" value="C:nucleus"/>
    <property type="evidence" value="ECO:0007669"/>
    <property type="project" value="TreeGrafter"/>
</dbReference>
<dbReference type="SUPFAM" id="SSF52540">
    <property type="entry name" value="P-loop containing nucleoside triphosphate hydrolases"/>
    <property type="match status" value="1"/>
</dbReference>
<dbReference type="Gene3D" id="3.30.160.380">
    <property type="entry name" value="Dicer dimerisation domain"/>
    <property type="match status" value="1"/>
</dbReference>
<dbReference type="PANTHER" id="PTHR14950">
    <property type="entry name" value="DICER-RELATED"/>
    <property type="match status" value="1"/>
</dbReference>
<dbReference type="OrthoDB" id="2392202at2759"/>
<evidence type="ECO:0000256" key="1">
    <source>
        <dbReference type="ARBA" id="ARBA00022801"/>
    </source>
</evidence>
<dbReference type="PROSITE" id="PS51194">
    <property type="entry name" value="HELICASE_CTER"/>
    <property type="match status" value="1"/>
</dbReference>
<name>A0A443RYL4_9ACAR</name>
<dbReference type="VEuPathDB" id="VectorBase:LDEU011891"/>
<reference evidence="5 6" key="1">
    <citation type="journal article" date="2018" name="Gigascience">
        <title>Genomes of trombidid mites reveal novel predicted allergens and laterally-transferred genes associated with secondary metabolism.</title>
        <authorList>
            <person name="Dong X."/>
            <person name="Chaisiri K."/>
            <person name="Xia D."/>
            <person name="Armstrong S.D."/>
            <person name="Fang Y."/>
            <person name="Donnelly M.J."/>
            <person name="Kadowaki T."/>
            <person name="McGarry J.W."/>
            <person name="Darby A.C."/>
            <person name="Makepeace B.L."/>
        </authorList>
    </citation>
    <scope>NUCLEOTIDE SEQUENCE [LARGE SCALE GENOMIC DNA]</scope>
    <source>
        <strain evidence="5">UoL-UT</strain>
    </source>
</reference>
<comment type="caution">
    <text evidence="5">The sequence shown here is derived from an EMBL/GenBank/DDBJ whole genome shotgun (WGS) entry which is preliminary data.</text>
</comment>
<feature type="non-terminal residue" evidence="5">
    <location>
        <position position="342"/>
    </location>
</feature>
<keyword evidence="2" id="KW-0694">RNA-binding</keyword>
<evidence type="ECO:0000256" key="2">
    <source>
        <dbReference type="PROSITE-ProRule" id="PRU00657"/>
    </source>
</evidence>
<dbReference type="Gene3D" id="3.40.50.300">
    <property type="entry name" value="P-loop containing nucleotide triphosphate hydrolases"/>
    <property type="match status" value="1"/>
</dbReference>
<dbReference type="InterPro" id="IPR038248">
    <property type="entry name" value="Dicer_dimer_sf"/>
</dbReference>
<organism evidence="5 6">
    <name type="scientific">Leptotrombidium deliense</name>
    <dbReference type="NCBI Taxonomy" id="299467"/>
    <lineage>
        <taxon>Eukaryota</taxon>
        <taxon>Metazoa</taxon>
        <taxon>Ecdysozoa</taxon>
        <taxon>Arthropoda</taxon>
        <taxon>Chelicerata</taxon>
        <taxon>Arachnida</taxon>
        <taxon>Acari</taxon>
        <taxon>Acariformes</taxon>
        <taxon>Trombidiformes</taxon>
        <taxon>Prostigmata</taxon>
        <taxon>Anystina</taxon>
        <taxon>Parasitengona</taxon>
        <taxon>Trombiculoidea</taxon>
        <taxon>Trombiculidae</taxon>
        <taxon>Leptotrombidium</taxon>
    </lineage>
</organism>
<dbReference type="InterPro" id="IPR027417">
    <property type="entry name" value="P-loop_NTPase"/>
</dbReference>
<evidence type="ECO:0000259" key="3">
    <source>
        <dbReference type="PROSITE" id="PS51194"/>
    </source>
</evidence>
<gene>
    <name evidence="5" type="ORF">B4U80_06000</name>
</gene>
<evidence type="ECO:0000313" key="5">
    <source>
        <dbReference type="EMBL" id="RWS20149.1"/>
    </source>
</evidence>
<dbReference type="GO" id="GO:0003723">
    <property type="term" value="F:RNA binding"/>
    <property type="evidence" value="ECO:0007669"/>
    <property type="project" value="UniProtKB-UniRule"/>
</dbReference>
<dbReference type="AlphaFoldDB" id="A0A443RYL4"/>
<keyword evidence="6" id="KW-1185">Reference proteome</keyword>
<dbReference type="GO" id="GO:0006309">
    <property type="term" value="P:apoptotic DNA fragmentation"/>
    <property type="evidence" value="ECO:0007669"/>
    <property type="project" value="TreeGrafter"/>
</dbReference>
<dbReference type="GO" id="GO:0031054">
    <property type="term" value="P:pre-miRNA processing"/>
    <property type="evidence" value="ECO:0007669"/>
    <property type="project" value="TreeGrafter"/>
</dbReference>
<dbReference type="PANTHER" id="PTHR14950:SF37">
    <property type="entry name" value="ENDORIBONUCLEASE DICER"/>
    <property type="match status" value="1"/>
</dbReference>
<dbReference type="Pfam" id="PF03368">
    <property type="entry name" value="Dicer_dimer"/>
    <property type="match status" value="1"/>
</dbReference>
<accession>A0A443RYL4</accession>
<dbReference type="SMART" id="SM00490">
    <property type="entry name" value="HELICc"/>
    <property type="match status" value="1"/>
</dbReference>
<dbReference type="Pfam" id="PF00271">
    <property type="entry name" value="Helicase_C"/>
    <property type="match status" value="1"/>
</dbReference>
<dbReference type="EMBL" id="NCKV01019670">
    <property type="protein sequence ID" value="RWS20149.1"/>
    <property type="molecule type" value="Genomic_DNA"/>
</dbReference>
<keyword evidence="1" id="KW-0378">Hydrolase</keyword>
<feature type="domain" description="Dicer dsRNA-binding fold" evidence="4">
    <location>
        <begin position="202"/>
        <end position="297"/>
    </location>
</feature>
<dbReference type="InterPro" id="IPR005034">
    <property type="entry name" value="Dicer_dimerisation"/>
</dbReference>
<dbReference type="GO" id="GO:0030422">
    <property type="term" value="P:siRNA processing"/>
    <property type="evidence" value="ECO:0007669"/>
    <property type="project" value="TreeGrafter"/>
</dbReference>
<evidence type="ECO:0000259" key="4">
    <source>
        <dbReference type="PROSITE" id="PS51327"/>
    </source>
</evidence>
<dbReference type="GO" id="GO:0004525">
    <property type="term" value="F:ribonuclease III activity"/>
    <property type="evidence" value="ECO:0007669"/>
    <property type="project" value="TreeGrafter"/>
</dbReference>
<sequence length="342" mass="39245">MKRLLELLSNYNPQTSSKKLCGVIFVKLRNECHILSQWLNEVAKFDEKKFGFLKVGYAVGVASAPDRVTSLVKQNMKKQEKVLSQFRGAELNLVIATSVLEEGIDVPHCNLVCRYNPATTYRDYVQSKGRARDPEADYVLFCEEGDKNTKERINYFREVDERLKAMCKDRGLYRAKEDECYNEPTSEVLISKSGARITLNMSIDVVHNFCAKLPSDSFGQLRPVDEYDIGADMLSNKLFQYTVQMPINSGVGKVVGPWNSKRMTAKKLAYLEVCRELYEKGRINDNFVPPKLEKLLKSYYEQLGLPIGYGDEKVEVVVVDEKNVKLIPGTRRRRQKYIKEIH</sequence>